<dbReference type="STRING" id="1238424.J07HQW1_00014"/>
<proteinExistence type="predicted"/>
<dbReference type="AlphaFoldDB" id="U1PD30"/>
<protein>
    <submittedName>
        <fullName evidence="2">ABC-type antimicrobial peptide transport system, permease component</fullName>
    </submittedName>
</protein>
<feature type="transmembrane region" description="Helical" evidence="1">
    <location>
        <begin position="369"/>
        <end position="392"/>
    </location>
</feature>
<keyword evidence="1" id="KW-0472">Membrane</keyword>
<feature type="transmembrane region" description="Helical" evidence="1">
    <location>
        <begin position="300"/>
        <end position="324"/>
    </location>
</feature>
<feature type="transmembrane region" description="Helical" evidence="1">
    <location>
        <begin position="257"/>
        <end position="288"/>
    </location>
</feature>
<keyword evidence="1" id="KW-1133">Transmembrane helix</keyword>
<gene>
    <name evidence="2" type="ORF">J07HQW1_00014</name>
</gene>
<organism evidence="2 3">
    <name type="scientific">Haloquadratum walsbyi J07HQW1</name>
    <dbReference type="NCBI Taxonomy" id="1238424"/>
    <lineage>
        <taxon>Archaea</taxon>
        <taxon>Methanobacteriati</taxon>
        <taxon>Methanobacteriota</taxon>
        <taxon>Stenosarchaea group</taxon>
        <taxon>Halobacteria</taxon>
        <taxon>Halobacteriales</taxon>
        <taxon>Haloferacaceae</taxon>
        <taxon>Haloquadratum</taxon>
    </lineage>
</organism>
<accession>U1PD30</accession>
<sequence length="482" mass="51243">MGYAGILLRGWGRREWLTVVIIAVTAGFLIGSASLLITASTYTETLEGDLGSTATVTHVDSYVEAQKDAPSSAVVLRYVQISKGNETVRLLGIPPDAPRELESASVAWKPAIIPEPPKSGMRGPVDQPTIREFNGEPLAINPGENNGLFPRSWYVASTKTLSSFNQTAGLILNPQTGSYLTSDNSVPLIGTLPFLLGGVAEIIRTLSIAAVGGGVLILIVVYSVTQMAIKERSQTIRVVRETGGAPRRLLAVLVARAGSLTGVGVVCGIIIGVGITRGVIAVAGYIGIPVSLQITLTSTLLTTIVQISGVLFIAGITAGIIASWPITRGDPAKIGNSSTQHTTGLFDSEYDGFTDLTFIRWRAAIPTTATLSVFILVVFLIMSTATAVAPLVTTTSGTIVESDAPHPLNSRIETKYAETLRTQGIQASPEILYAQRYGEHPYLARGANFTAYQKVTDVRVVKGYPPTGRERGNYRRIAVKHT</sequence>
<keyword evidence="1" id="KW-0812">Transmembrane</keyword>
<name>U1PD30_9EURY</name>
<feature type="transmembrane region" description="Helical" evidence="1">
    <location>
        <begin position="16"/>
        <end position="37"/>
    </location>
</feature>
<evidence type="ECO:0000313" key="3">
    <source>
        <dbReference type="Proteomes" id="UP000030649"/>
    </source>
</evidence>
<dbReference type="HOGENOM" id="CLU_565763_0_0_2"/>
<evidence type="ECO:0000313" key="2">
    <source>
        <dbReference type="EMBL" id="ERG90001.1"/>
    </source>
</evidence>
<reference evidence="2 3" key="1">
    <citation type="journal article" date="2013" name="PLoS ONE">
        <title>Assembly-driven community genomics of a hypersaline microbial ecosystem.</title>
        <authorList>
            <person name="Podell S."/>
            <person name="Ugalde J.A."/>
            <person name="Narasingarao P."/>
            <person name="Banfield J.F."/>
            <person name="Heidelberg K.B."/>
            <person name="Allen E.E."/>
        </authorList>
    </citation>
    <scope>NUCLEOTIDE SEQUENCE [LARGE SCALE GENOMIC DNA]</scope>
    <source>
        <strain evidence="3">J07HQW1</strain>
    </source>
</reference>
<feature type="transmembrane region" description="Helical" evidence="1">
    <location>
        <begin position="202"/>
        <end position="224"/>
    </location>
</feature>
<dbReference type="EMBL" id="KE356560">
    <property type="protein sequence ID" value="ERG90001.1"/>
    <property type="molecule type" value="Genomic_DNA"/>
</dbReference>
<evidence type="ECO:0000256" key="1">
    <source>
        <dbReference type="SAM" id="Phobius"/>
    </source>
</evidence>
<dbReference type="Proteomes" id="UP000030649">
    <property type="component" value="Unassembled WGS sequence"/>
</dbReference>